<feature type="compositionally biased region" description="Low complexity" evidence="3">
    <location>
        <begin position="326"/>
        <end position="335"/>
    </location>
</feature>
<feature type="compositionally biased region" description="Polar residues" evidence="3">
    <location>
        <begin position="79"/>
        <end position="89"/>
    </location>
</feature>
<evidence type="ECO:0000313" key="5">
    <source>
        <dbReference type="Proteomes" id="UP000800092"/>
    </source>
</evidence>
<accession>A0A6A6HM42</accession>
<name>A0A6A6HM42_VIRVR</name>
<dbReference type="InterPro" id="IPR045138">
    <property type="entry name" value="MeCP2/MBD4"/>
</dbReference>
<proteinExistence type="predicted"/>
<dbReference type="Proteomes" id="UP000800092">
    <property type="component" value="Unassembled WGS sequence"/>
</dbReference>
<keyword evidence="5" id="KW-1185">Reference proteome</keyword>
<evidence type="ECO:0000256" key="3">
    <source>
        <dbReference type="SAM" id="MobiDB-lite"/>
    </source>
</evidence>
<evidence type="ECO:0000313" key="4">
    <source>
        <dbReference type="EMBL" id="KAF2239214.1"/>
    </source>
</evidence>
<organism evidence="4 5">
    <name type="scientific">Viridothelium virens</name>
    <name type="common">Speckled blister lichen</name>
    <name type="synonym">Trypethelium virens</name>
    <dbReference type="NCBI Taxonomy" id="1048519"/>
    <lineage>
        <taxon>Eukaryota</taxon>
        <taxon>Fungi</taxon>
        <taxon>Dikarya</taxon>
        <taxon>Ascomycota</taxon>
        <taxon>Pezizomycotina</taxon>
        <taxon>Dothideomycetes</taxon>
        <taxon>Dothideomycetes incertae sedis</taxon>
        <taxon>Trypetheliales</taxon>
        <taxon>Trypetheliaceae</taxon>
        <taxon>Viridothelium</taxon>
    </lineage>
</organism>
<comment type="subcellular location">
    <subcellularLocation>
        <location evidence="1">Nucleus</location>
    </subcellularLocation>
</comment>
<dbReference type="GO" id="GO:0005634">
    <property type="term" value="C:nucleus"/>
    <property type="evidence" value="ECO:0007669"/>
    <property type="project" value="UniProtKB-SubCell"/>
</dbReference>
<dbReference type="EMBL" id="ML991773">
    <property type="protein sequence ID" value="KAF2239214.1"/>
    <property type="molecule type" value="Genomic_DNA"/>
</dbReference>
<keyword evidence="2" id="KW-0539">Nucleus</keyword>
<feature type="compositionally biased region" description="Acidic residues" evidence="3">
    <location>
        <begin position="905"/>
        <end position="914"/>
    </location>
</feature>
<dbReference type="PANTHER" id="PTHR15074">
    <property type="entry name" value="METHYL-CPG-BINDING PROTEIN"/>
    <property type="match status" value="1"/>
</dbReference>
<feature type="compositionally biased region" description="Polar residues" evidence="3">
    <location>
        <begin position="707"/>
        <end position="724"/>
    </location>
</feature>
<feature type="region of interest" description="Disordered" evidence="3">
    <location>
        <begin position="851"/>
        <end position="914"/>
    </location>
</feature>
<gene>
    <name evidence="4" type="ORF">EV356DRAFT_478317</name>
</gene>
<feature type="compositionally biased region" description="Polar residues" evidence="3">
    <location>
        <begin position="235"/>
        <end position="249"/>
    </location>
</feature>
<evidence type="ECO:0000256" key="1">
    <source>
        <dbReference type="ARBA" id="ARBA00004123"/>
    </source>
</evidence>
<evidence type="ECO:0008006" key="6">
    <source>
        <dbReference type="Google" id="ProtNLM"/>
    </source>
</evidence>
<evidence type="ECO:0000256" key="2">
    <source>
        <dbReference type="ARBA" id="ARBA00023242"/>
    </source>
</evidence>
<sequence>MPTRSDGRRRKKDRERDRDEKRSSKDKHTHSSRSRRRTSSPRQSSYESLERSKAAPLDRQSTSTPPPKMAVPELERRASTASPGNSRSGITPYPTFSKAHSKESIGPREINPRLSLYTPEHTDVGQDGSGGERSASPKNVGVAANAPPSPPLTNPDGEVTRQSSGASMRKAAETAKAEMETGRRSMESGARSMNSRQFTASQSSLRTATDVNGKSQTSGSGRSTNSTFGRIDQGRSVSGPSTHTSYRSASDSDRTSIAPEQPSISHRVPQVTSERGPDAEALDVDSPSTPTARSQIFSPKLVPDATAPRFVTATGLTRNTTPGYDPSSIPVQSTSVPPPPVTSEPPPPPPPPPPPVVSPGDVPRVDYLLPRGGLRHLVPKNLLAAIGPQQPVRSYHHYNSPKPYVQPQLDLFTPFFKLLDDYMNVIQTHGSVAVATGYRSVARRLLDRLEEVFQRNISSETCNCIVCEQNPQSSTLSIEEDTEISWGEILELVSGRRELPQWPPFTIHPDSKGLGISVDEQKPPMQILDIDVPEEFREHFIKQSIKTKNAVQNWLASQPEAPSSPPTEVDDETLIFAMFTRLEPEERRVFVALMRGTHVLSKSRTPTPLNTGGPQSELMAKSSLALTRLYRLARPPRDPETAVFLLNNPQMHDVLATVAAISLQEWEILTSGRFNGFLWSGAETFSGPGTINSPAISRGPSRGPTPASRTTTPFSTGNGPSRGTTPFHDPNPYPQNMPSRGPTPASAKSANFPAGVPISSGTPGFGPPRSATSTPAPGAPIGYDEDVEKTVLGEVERNIYQDMEALENAFEALHCRAELVRRCFRERSAALSVQAQLRRGSAAEGVEVRMSTPASAGWESETDSLWGVDDQRSELAPDDSASNISFNRRRAPGRKKERRTPALREEDEGSATEI</sequence>
<protein>
    <recommendedName>
        <fullName evidence="6">5-Methylcytosine G/T mismatch-specific DNA glycosylase</fullName>
    </recommendedName>
</protein>
<feature type="region of interest" description="Disordered" evidence="3">
    <location>
        <begin position="313"/>
        <end position="364"/>
    </location>
</feature>
<feature type="compositionally biased region" description="Polar residues" evidence="3">
    <location>
        <begin position="286"/>
        <end position="297"/>
    </location>
</feature>
<feature type="region of interest" description="Disordered" evidence="3">
    <location>
        <begin position="1"/>
        <end position="301"/>
    </location>
</feature>
<feature type="compositionally biased region" description="Basic and acidic residues" evidence="3">
    <location>
        <begin position="14"/>
        <end position="23"/>
    </location>
</feature>
<dbReference type="OrthoDB" id="5373744at2759"/>
<feature type="compositionally biased region" description="Basic residues" evidence="3">
    <location>
        <begin position="887"/>
        <end position="898"/>
    </location>
</feature>
<feature type="compositionally biased region" description="Pro residues" evidence="3">
    <location>
        <begin position="336"/>
        <end position="357"/>
    </location>
</feature>
<feature type="region of interest" description="Disordered" evidence="3">
    <location>
        <begin position="688"/>
        <end position="783"/>
    </location>
</feature>
<feature type="compositionally biased region" description="Basic residues" evidence="3">
    <location>
        <begin position="24"/>
        <end position="39"/>
    </location>
</feature>
<reference evidence="4" key="1">
    <citation type="journal article" date="2020" name="Stud. Mycol.">
        <title>101 Dothideomycetes genomes: a test case for predicting lifestyles and emergence of pathogens.</title>
        <authorList>
            <person name="Haridas S."/>
            <person name="Albert R."/>
            <person name="Binder M."/>
            <person name="Bloem J."/>
            <person name="Labutti K."/>
            <person name="Salamov A."/>
            <person name="Andreopoulos B."/>
            <person name="Baker S."/>
            <person name="Barry K."/>
            <person name="Bills G."/>
            <person name="Bluhm B."/>
            <person name="Cannon C."/>
            <person name="Castanera R."/>
            <person name="Culley D."/>
            <person name="Daum C."/>
            <person name="Ezra D."/>
            <person name="Gonzalez J."/>
            <person name="Henrissat B."/>
            <person name="Kuo A."/>
            <person name="Liang C."/>
            <person name="Lipzen A."/>
            <person name="Lutzoni F."/>
            <person name="Magnuson J."/>
            <person name="Mondo S."/>
            <person name="Nolan M."/>
            <person name="Ohm R."/>
            <person name="Pangilinan J."/>
            <person name="Park H.-J."/>
            <person name="Ramirez L."/>
            <person name="Alfaro M."/>
            <person name="Sun H."/>
            <person name="Tritt A."/>
            <person name="Yoshinaga Y."/>
            <person name="Zwiers L.-H."/>
            <person name="Turgeon B."/>
            <person name="Goodwin S."/>
            <person name="Spatafora J."/>
            <person name="Crous P."/>
            <person name="Grigoriev I."/>
        </authorList>
    </citation>
    <scope>NUCLEOTIDE SEQUENCE</scope>
    <source>
        <strain evidence="4">Tuck. ex Michener</strain>
    </source>
</reference>
<dbReference type="GO" id="GO:0003677">
    <property type="term" value="F:DNA binding"/>
    <property type="evidence" value="ECO:0007669"/>
    <property type="project" value="InterPro"/>
</dbReference>
<dbReference type="PANTHER" id="PTHR15074:SF5">
    <property type="entry name" value="5-METHYLCYTOSINE G_T MISMATCH-SPECIFIC DNA GLYCOSYLASE"/>
    <property type="match status" value="1"/>
</dbReference>
<dbReference type="AlphaFoldDB" id="A0A6A6HM42"/>
<feature type="compositionally biased region" description="Polar residues" evidence="3">
    <location>
        <begin position="191"/>
        <end position="228"/>
    </location>
</feature>
<feature type="compositionally biased region" description="Basic and acidic residues" evidence="3">
    <location>
        <begin position="170"/>
        <end position="186"/>
    </location>
</feature>